<dbReference type="PRINTS" id="PR00081">
    <property type="entry name" value="GDHRDH"/>
</dbReference>
<evidence type="ECO:0000256" key="1">
    <source>
        <dbReference type="ARBA" id="ARBA00006484"/>
    </source>
</evidence>
<proteinExistence type="inferred from homology"/>
<keyword evidence="3" id="KW-0560">Oxidoreductase</keyword>
<evidence type="ECO:0008006" key="6">
    <source>
        <dbReference type="Google" id="ProtNLM"/>
    </source>
</evidence>
<comment type="caution">
    <text evidence="4">The sequence shown here is derived from an EMBL/GenBank/DDBJ whole genome shotgun (WGS) entry which is preliminary data.</text>
</comment>
<dbReference type="InterPro" id="IPR057571">
    <property type="entry name" value="SDR_PhqE-like"/>
</dbReference>
<organism evidence="4 5">
    <name type="scientific">Coniosporium apollinis</name>
    <dbReference type="NCBI Taxonomy" id="61459"/>
    <lineage>
        <taxon>Eukaryota</taxon>
        <taxon>Fungi</taxon>
        <taxon>Dikarya</taxon>
        <taxon>Ascomycota</taxon>
        <taxon>Pezizomycotina</taxon>
        <taxon>Dothideomycetes</taxon>
        <taxon>Dothideomycetes incertae sedis</taxon>
        <taxon>Coniosporium</taxon>
    </lineage>
</organism>
<accession>A0ABQ9NZW5</accession>
<dbReference type="EMBL" id="JAPDRL010000012">
    <property type="protein sequence ID" value="KAJ9667543.1"/>
    <property type="molecule type" value="Genomic_DNA"/>
</dbReference>
<evidence type="ECO:0000313" key="4">
    <source>
        <dbReference type="EMBL" id="KAJ9667543.1"/>
    </source>
</evidence>
<dbReference type="Gene3D" id="3.40.50.720">
    <property type="entry name" value="NAD(P)-binding Rossmann-like Domain"/>
    <property type="match status" value="1"/>
</dbReference>
<protein>
    <recommendedName>
        <fullName evidence="6">NAD(P)-binding protein</fullName>
    </recommendedName>
</protein>
<dbReference type="InterPro" id="IPR051122">
    <property type="entry name" value="SDR_DHRS6-like"/>
</dbReference>
<reference evidence="4" key="1">
    <citation type="submission" date="2022-10" db="EMBL/GenBank/DDBJ databases">
        <title>Culturing micro-colonial fungi from biological soil crusts in the Mojave desert and describing Neophaeococcomyces mojavensis, and introducing the new genera and species Taxawa tesnikishii.</title>
        <authorList>
            <person name="Kurbessoian T."/>
            <person name="Stajich J.E."/>
        </authorList>
    </citation>
    <scope>NUCLEOTIDE SEQUENCE</scope>
    <source>
        <strain evidence="4">TK_1</strain>
    </source>
</reference>
<dbReference type="PANTHER" id="PTHR43477">
    <property type="entry name" value="DIHYDROANTICAPSIN 7-DEHYDROGENASE"/>
    <property type="match status" value="1"/>
</dbReference>
<dbReference type="SUPFAM" id="SSF51735">
    <property type="entry name" value="NAD(P)-binding Rossmann-fold domains"/>
    <property type="match status" value="1"/>
</dbReference>
<evidence type="ECO:0000256" key="3">
    <source>
        <dbReference type="ARBA" id="ARBA00023002"/>
    </source>
</evidence>
<dbReference type="InterPro" id="IPR036291">
    <property type="entry name" value="NAD(P)-bd_dom_sf"/>
</dbReference>
<evidence type="ECO:0000313" key="5">
    <source>
        <dbReference type="Proteomes" id="UP001172684"/>
    </source>
</evidence>
<dbReference type="InterPro" id="IPR002347">
    <property type="entry name" value="SDR_fam"/>
</dbReference>
<evidence type="ECO:0000256" key="2">
    <source>
        <dbReference type="ARBA" id="ARBA00022857"/>
    </source>
</evidence>
<sequence length="260" mass="27692">MADQQKYSGKLRDTHVLIIGGSSGLGFGVAEACIEHGARVTISSSQSTRAQDAVAKLQNAYPSAASKVAGETCDLGDESAIEKEVKRLFEKAGKVDHIVYTAGDKLAVIPLGEITVERVKQAGMVRFFGPLIVARYASEYLTPGPRSSFTMTNSSLSEKPMLNWTVVAAFGGGISSMTRNLALDMAPVRVNTVSPAAVDTELFSDMPKDQKKAWFEQLAKATTTGSVGQVGDVVEAYLYAMKNTNLSGTILETNGGFLLK</sequence>
<dbReference type="PANTHER" id="PTHR43477:SF1">
    <property type="entry name" value="DIHYDROANTICAPSIN 7-DEHYDROGENASE"/>
    <property type="match status" value="1"/>
</dbReference>
<gene>
    <name evidence="4" type="ORF">H2201_002412</name>
</gene>
<keyword evidence="5" id="KW-1185">Reference proteome</keyword>
<comment type="similarity">
    <text evidence="1">Belongs to the short-chain dehydrogenases/reductases (SDR) family.</text>
</comment>
<dbReference type="Pfam" id="PF23441">
    <property type="entry name" value="SDR"/>
    <property type="match status" value="1"/>
</dbReference>
<name>A0ABQ9NZW5_9PEZI</name>
<dbReference type="Proteomes" id="UP001172684">
    <property type="component" value="Unassembled WGS sequence"/>
</dbReference>
<keyword evidence="2" id="KW-0521">NADP</keyword>